<dbReference type="EMBL" id="JBJUIK010000004">
    <property type="protein sequence ID" value="KAL3529112.1"/>
    <property type="molecule type" value="Genomic_DNA"/>
</dbReference>
<feature type="compositionally biased region" description="Polar residues" evidence="3">
    <location>
        <begin position="336"/>
        <end position="349"/>
    </location>
</feature>
<organism evidence="5 6">
    <name type="scientific">Cinchona calisaya</name>
    <dbReference type="NCBI Taxonomy" id="153742"/>
    <lineage>
        <taxon>Eukaryota</taxon>
        <taxon>Viridiplantae</taxon>
        <taxon>Streptophyta</taxon>
        <taxon>Embryophyta</taxon>
        <taxon>Tracheophyta</taxon>
        <taxon>Spermatophyta</taxon>
        <taxon>Magnoliopsida</taxon>
        <taxon>eudicotyledons</taxon>
        <taxon>Gunneridae</taxon>
        <taxon>Pentapetalae</taxon>
        <taxon>asterids</taxon>
        <taxon>lamiids</taxon>
        <taxon>Gentianales</taxon>
        <taxon>Rubiaceae</taxon>
        <taxon>Cinchonoideae</taxon>
        <taxon>Cinchoneae</taxon>
        <taxon>Cinchona</taxon>
    </lineage>
</organism>
<proteinExistence type="inferred from homology"/>
<feature type="region of interest" description="Disordered" evidence="3">
    <location>
        <begin position="1"/>
        <end position="24"/>
    </location>
</feature>
<keyword evidence="2" id="KW-1184">Jasmonic acid signaling pathway</keyword>
<sequence length="373" mass="38768">MGLKTVKVKKEVPEESTDSAPVRGSTMQWSYSNKISGNYQFSFEGGKDDKPKTGFEALASTGLMTITTTEAVDSNQKPYSSVKQKNMQGGTHYTVTTYPPKPYDSHSVHRPHEAIGIPFTTTQTNQTVTVTMTTPVHQSFISPAGQNLIGAATPQPPSITSSVPVVTSVGPIVGTTELRNTSQASGAPAQLTIFYAGSVCVYDDISPEKAQAIMLLAGNAPPVASIPAVPVAPVQVPVVRPSIVESFAVNQAQSAKPCISSPISLTCHALGGSVMPNNVTALRTLGSLATPSKGEPSKNAGALGSAPASIIASAAVPQFRKASLARFLEKRKERTLSASPYANEPSQECGSPASGSRSISINSSGSCPLPAIN</sequence>
<feature type="compositionally biased region" description="Low complexity" evidence="3">
    <location>
        <begin position="350"/>
        <end position="366"/>
    </location>
</feature>
<keyword evidence="2" id="KW-0539">Nucleus</keyword>
<comment type="caution">
    <text evidence="5">The sequence shown here is derived from an EMBL/GenBank/DDBJ whole genome shotgun (WGS) entry which is preliminary data.</text>
</comment>
<accession>A0ABD3AF61</accession>
<dbReference type="GO" id="GO:2000022">
    <property type="term" value="P:regulation of jasmonic acid mediated signaling pathway"/>
    <property type="evidence" value="ECO:0007669"/>
    <property type="project" value="UniProtKB-UniRule"/>
</dbReference>
<dbReference type="PANTHER" id="PTHR33077:SF90">
    <property type="entry name" value="PROTEIN TIFY 7"/>
    <property type="match status" value="1"/>
</dbReference>
<dbReference type="GO" id="GO:0009611">
    <property type="term" value="P:response to wounding"/>
    <property type="evidence" value="ECO:0007669"/>
    <property type="project" value="UniProtKB-UniRule"/>
</dbReference>
<dbReference type="GO" id="GO:0031347">
    <property type="term" value="P:regulation of defense response"/>
    <property type="evidence" value="ECO:0007669"/>
    <property type="project" value="UniProtKB-UniRule"/>
</dbReference>
<name>A0ABD3AF61_9GENT</name>
<dbReference type="Pfam" id="PF06200">
    <property type="entry name" value="tify"/>
    <property type="match status" value="1"/>
</dbReference>
<dbReference type="SMART" id="SM00979">
    <property type="entry name" value="TIFY"/>
    <property type="match status" value="1"/>
</dbReference>
<comment type="subcellular location">
    <subcellularLocation>
        <location evidence="2">Nucleus</location>
    </subcellularLocation>
</comment>
<evidence type="ECO:0000313" key="6">
    <source>
        <dbReference type="Proteomes" id="UP001630127"/>
    </source>
</evidence>
<gene>
    <name evidence="5" type="ORF">ACH5RR_008434</name>
</gene>
<keyword evidence="6" id="KW-1185">Reference proteome</keyword>
<dbReference type="PROSITE" id="PS51320">
    <property type="entry name" value="TIFY"/>
    <property type="match status" value="1"/>
</dbReference>
<dbReference type="AlphaFoldDB" id="A0ABD3AF61"/>
<dbReference type="PANTHER" id="PTHR33077">
    <property type="entry name" value="PROTEIN TIFY 4A-RELATED-RELATED"/>
    <property type="match status" value="1"/>
</dbReference>
<reference evidence="5 6" key="1">
    <citation type="submission" date="2024-11" db="EMBL/GenBank/DDBJ databases">
        <title>A near-complete genome assembly of Cinchona calisaya.</title>
        <authorList>
            <person name="Lian D.C."/>
            <person name="Zhao X.W."/>
            <person name="Wei L."/>
        </authorList>
    </citation>
    <scope>NUCLEOTIDE SEQUENCE [LARGE SCALE GENOMIC DNA]</scope>
    <source>
        <tissue evidence="5">Nenye</tissue>
    </source>
</reference>
<evidence type="ECO:0000256" key="1">
    <source>
        <dbReference type="ARBA" id="ARBA00008614"/>
    </source>
</evidence>
<dbReference type="InterPro" id="IPR040390">
    <property type="entry name" value="TIFY/JAZ"/>
</dbReference>
<evidence type="ECO:0000256" key="2">
    <source>
        <dbReference type="RuleBase" id="RU369065"/>
    </source>
</evidence>
<dbReference type="Proteomes" id="UP001630127">
    <property type="component" value="Unassembled WGS sequence"/>
</dbReference>
<dbReference type="GO" id="GO:0005634">
    <property type="term" value="C:nucleus"/>
    <property type="evidence" value="ECO:0007669"/>
    <property type="project" value="UniProtKB-SubCell"/>
</dbReference>
<evidence type="ECO:0000256" key="3">
    <source>
        <dbReference type="SAM" id="MobiDB-lite"/>
    </source>
</evidence>
<protein>
    <recommendedName>
        <fullName evidence="2">Protein TIFY</fullName>
    </recommendedName>
    <alternativeName>
        <fullName evidence="2">Jasmonate ZIM domain-containing protein</fullName>
    </alternativeName>
</protein>
<evidence type="ECO:0000313" key="5">
    <source>
        <dbReference type="EMBL" id="KAL3529112.1"/>
    </source>
</evidence>
<dbReference type="InterPro" id="IPR010399">
    <property type="entry name" value="Tify_dom"/>
</dbReference>
<comment type="domain">
    <text evidence="2">The jas domain is required for interaction with COI1.</text>
</comment>
<comment type="similarity">
    <text evidence="1 2">Belongs to the TIFY/JAZ family.</text>
</comment>
<dbReference type="Pfam" id="PF09425">
    <property type="entry name" value="Jas_motif"/>
    <property type="match status" value="1"/>
</dbReference>
<dbReference type="InterPro" id="IPR018467">
    <property type="entry name" value="CCT_CS"/>
</dbReference>
<comment type="function">
    <text evidence="2">Repressor of jasmonate responses.</text>
</comment>
<feature type="domain" description="Tify" evidence="4">
    <location>
        <begin position="184"/>
        <end position="219"/>
    </location>
</feature>
<evidence type="ECO:0000259" key="4">
    <source>
        <dbReference type="PROSITE" id="PS51320"/>
    </source>
</evidence>
<feature type="region of interest" description="Disordered" evidence="3">
    <location>
        <begin position="335"/>
        <end position="373"/>
    </location>
</feature>